<reference evidence="1" key="1">
    <citation type="submission" date="2019-11" db="EMBL/GenBank/DDBJ databases">
        <title>Nori genome reveals adaptations in red seaweeds to the harsh intertidal environment.</title>
        <authorList>
            <person name="Wang D."/>
            <person name="Mao Y."/>
        </authorList>
    </citation>
    <scope>NUCLEOTIDE SEQUENCE</scope>
    <source>
        <tissue evidence="1">Gametophyte</tissue>
    </source>
</reference>
<evidence type="ECO:0000313" key="1">
    <source>
        <dbReference type="EMBL" id="KAK1869463.1"/>
    </source>
</evidence>
<evidence type="ECO:0000313" key="2">
    <source>
        <dbReference type="Proteomes" id="UP000798662"/>
    </source>
</evidence>
<dbReference type="Proteomes" id="UP000798662">
    <property type="component" value="Chromosome 3"/>
</dbReference>
<proteinExistence type="predicted"/>
<comment type="caution">
    <text evidence="1">The sequence shown here is derived from an EMBL/GenBank/DDBJ whole genome shotgun (WGS) entry which is preliminary data.</text>
</comment>
<gene>
    <name evidence="1" type="ORF">I4F81_011939</name>
</gene>
<organism evidence="1 2">
    <name type="scientific">Pyropia yezoensis</name>
    <name type="common">Susabi-nori</name>
    <name type="synonym">Porphyra yezoensis</name>
    <dbReference type="NCBI Taxonomy" id="2788"/>
    <lineage>
        <taxon>Eukaryota</taxon>
        <taxon>Rhodophyta</taxon>
        <taxon>Bangiophyceae</taxon>
        <taxon>Bangiales</taxon>
        <taxon>Bangiaceae</taxon>
        <taxon>Pyropia</taxon>
    </lineage>
</organism>
<sequence>MAHLIGASSMMTGGAVGMPATHLPRFVPDAPTARGWPSSTARPHFAVPRGRPPRDSCSCPFDGGISGSPTSVTSVTFLNVVSPDPSTTSSPCASPGSRAWDLSPVASPDERARGWTASASDRSAVLMALASKTRGAAGDLALPPPPSRTVSDVSSVEEHGRAGGAPRGQPALWVSARKKGAADTTAVGHAVSALKKRVVGRFFGKAPAKPRQYAGWEEDTLR</sequence>
<protein>
    <submittedName>
        <fullName evidence="1">Uncharacterized protein</fullName>
    </submittedName>
</protein>
<accession>A0ACC3CI16</accession>
<name>A0ACC3CI16_PYRYE</name>
<dbReference type="EMBL" id="CM020620">
    <property type="protein sequence ID" value="KAK1869463.1"/>
    <property type="molecule type" value="Genomic_DNA"/>
</dbReference>
<keyword evidence="2" id="KW-1185">Reference proteome</keyword>